<accession>A0A0W0XRD1</accession>
<keyword evidence="1" id="KW-0812">Transmembrane</keyword>
<evidence type="ECO:0000313" key="3">
    <source>
        <dbReference type="Proteomes" id="UP000054608"/>
    </source>
</evidence>
<keyword evidence="1" id="KW-1133">Transmembrane helix</keyword>
<comment type="caution">
    <text evidence="2">The sequence shown here is derived from an EMBL/GenBank/DDBJ whole genome shotgun (WGS) entry which is preliminary data.</text>
</comment>
<dbReference type="EMBL" id="LNYT01000020">
    <property type="protein sequence ID" value="KTD47108.1"/>
    <property type="molecule type" value="Genomic_DNA"/>
</dbReference>
<dbReference type="RefSeq" id="WP_058532018.1">
    <property type="nucleotide sequence ID" value="NZ_CAAAIN010000002.1"/>
</dbReference>
<keyword evidence="1" id="KW-0472">Membrane</keyword>
<keyword evidence="3" id="KW-1185">Reference proteome</keyword>
<feature type="transmembrane region" description="Helical" evidence="1">
    <location>
        <begin position="135"/>
        <end position="155"/>
    </location>
</feature>
<reference evidence="2 3" key="1">
    <citation type="submission" date="2015-11" db="EMBL/GenBank/DDBJ databases">
        <title>Genomic analysis of 38 Legionella species identifies large and diverse effector repertoires.</title>
        <authorList>
            <person name="Burstein D."/>
            <person name="Amaro F."/>
            <person name="Zusman T."/>
            <person name="Lifshitz Z."/>
            <person name="Cohen O."/>
            <person name="Gilbert J.A."/>
            <person name="Pupko T."/>
            <person name="Shuman H.A."/>
            <person name="Segal G."/>
        </authorList>
    </citation>
    <scope>NUCLEOTIDE SEQUENCE [LARGE SCALE GENOMIC DNA]</scope>
    <source>
        <strain evidence="2 3">WA-270A-C2</strain>
    </source>
</reference>
<protein>
    <submittedName>
        <fullName evidence="2">Uncharacterized protein</fullName>
    </submittedName>
</protein>
<dbReference type="PATRIC" id="fig|458.5.peg.2118"/>
<dbReference type="Proteomes" id="UP000054608">
    <property type="component" value="Unassembled WGS sequence"/>
</dbReference>
<sequence length="162" mass="18288">MDFKKKFTHQFLMTLLAILSDEQDMKKARAGYTQQEKDERRYNCQASFGLKNWDKEAAVDFSAAVFEALARASEHFVNHAQMVEWVQRLNEHILKELVPSLTKGIDCSQPLDKVRDVITQRIESMKEPSLANNPYVFYGSLAATALAAVAVVALLPSNGPRQ</sequence>
<evidence type="ECO:0000313" key="2">
    <source>
        <dbReference type="EMBL" id="KTD47108.1"/>
    </source>
</evidence>
<gene>
    <name evidence="2" type="ORF">Lrub_2030</name>
</gene>
<dbReference type="CDD" id="cd21821">
    <property type="entry name" value="MavE"/>
    <property type="match status" value="1"/>
</dbReference>
<name>A0A0W0XRD1_9GAMM</name>
<proteinExistence type="predicted"/>
<organism evidence="2 3">
    <name type="scientific">Legionella rubrilucens</name>
    <dbReference type="NCBI Taxonomy" id="458"/>
    <lineage>
        <taxon>Bacteria</taxon>
        <taxon>Pseudomonadati</taxon>
        <taxon>Pseudomonadota</taxon>
        <taxon>Gammaproteobacteria</taxon>
        <taxon>Legionellales</taxon>
        <taxon>Legionellaceae</taxon>
        <taxon>Legionella</taxon>
    </lineage>
</organism>
<dbReference type="OrthoDB" id="5651163at2"/>
<evidence type="ECO:0000256" key="1">
    <source>
        <dbReference type="SAM" id="Phobius"/>
    </source>
</evidence>
<dbReference type="AlphaFoldDB" id="A0A0W0XRD1"/>